<reference evidence="4 5" key="1">
    <citation type="submission" date="2018-01" db="EMBL/GenBank/DDBJ databases">
        <title>Twenty Corynebacterium bovis Genomes.</title>
        <authorList>
            <person name="Gulvik C.A."/>
        </authorList>
    </citation>
    <scope>NUCLEOTIDE SEQUENCE [LARGE SCALE GENOMIC DNA]</scope>
    <source>
        <strain evidence="4 5">16-2004</strain>
    </source>
</reference>
<evidence type="ECO:0000256" key="1">
    <source>
        <dbReference type="ARBA" id="ARBA00022857"/>
    </source>
</evidence>
<dbReference type="SUPFAM" id="SSF51735">
    <property type="entry name" value="NAD(P)-binding Rossmann-fold domains"/>
    <property type="match status" value="1"/>
</dbReference>
<comment type="caution">
    <text evidence="4">The sequence shown here is derived from an EMBL/GenBank/DDBJ whole genome shotgun (WGS) entry which is preliminary data.</text>
</comment>
<dbReference type="AlphaFoldDB" id="A0A3R8PER5"/>
<evidence type="ECO:0000256" key="2">
    <source>
        <dbReference type="ARBA" id="ARBA00023002"/>
    </source>
</evidence>
<keyword evidence="5" id="KW-1185">Reference proteome</keyword>
<organism evidence="4 5">
    <name type="scientific">Corynebacterium bovis</name>
    <dbReference type="NCBI Taxonomy" id="36808"/>
    <lineage>
        <taxon>Bacteria</taxon>
        <taxon>Bacillati</taxon>
        <taxon>Actinomycetota</taxon>
        <taxon>Actinomycetes</taxon>
        <taxon>Mycobacteriales</taxon>
        <taxon>Corynebacteriaceae</taxon>
        <taxon>Corynebacterium</taxon>
    </lineage>
</organism>
<dbReference type="GO" id="GO:0016651">
    <property type="term" value="F:oxidoreductase activity, acting on NAD(P)H"/>
    <property type="evidence" value="ECO:0007669"/>
    <property type="project" value="TreeGrafter"/>
</dbReference>
<sequence>MKAIIQTDTSDPSSLSWQDTQTPTPAADEALVRVHYAGVNRADTLQAQGHYPPPSGTTDIMGLEIAGVVEDPNGCTWPDGRPVEAGERVAALLSGGGYAQYSVVPQGQLLPLPDGYDLREAASVVEVACTVWSNIMMTAHVDEGDTVLVHGGAGGIGLFAVQTAKALGARVAVTAGSAEKLETCRGYGADILVNYREQDFAEVMKDAGGADVILDIIGAKYLAGNVASLAPDGHVVIIGMQGGVKGELNIGALLAKRGSVSATGLRYRDRADKARIVAATVENVWPMLADGRVRHHIDRTVPVSDVAEAHRALLAGEVTGKIVLEVE</sequence>
<dbReference type="InterPro" id="IPR002364">
    <property type="entry name" value="Quin_OxRdtase/zeta-crystal_CS"/>
</dbReference>
<dbReference type="PROSITE" id="PS01162">
    <property type="entry name" value="QOR_ZETA_CRYSTAL"/>
    <property type="match status" value="1"/>
</dbReference>
<dbReference type="InterPro" id="IPR013154">
    <property type="entry name" value="ADH-like_N"/>
</dbReference>
<dbReference type="RefSeq" id="WP_125175194.1">
    <property type="nucleotide sequence ID" value="NZ_JALGIZ010000009.1"/>
</dbReference>
<protein>
    <submittedName>
        <fullName evidence="4">NAD(P)H-quinone oxidoreductase</fullName>
    </submittedName>
</protein>
<dbReference type="InterPro" id="IPR020843">
    <property type="entry name" value="ER"/>
</dbReference>
<dbReference type="SMART" id="SM00829">
    <property type="entry name" value="PKS_ER"/>
    <property type="match status" value="1"/>
</dbReference>
<feature type="domain" description="Enoyl reductase (ER)" evidence="3">
    <location>
        <begin position="10"/>
        <end position="324"/>
    </location>
</feature>
<dbReference type="PANTHER" id="PTHR48106">
    <property type="entry name" value="QUINONE OXIDOREDUCTASE PIG3-RELATED"/>
    <property type="match status" value="1"/>
</dbReference>
<dbReference type="SUPFAM" id="SSF50129">
    <property type="entry name" value="GroES-like"/>
    <property type="match status" value="1"/>
</dbReference>
<dbReference type="Pfam" id="PF00107">
    <property type="entry name" value="ADH_zinc_N"/>
    <property type="match status" value="1"/>
</dbReference>
<dbReference type="GO" id="GO:0008270">
    <property type="term" value="F:zinc ion binding"/>
    <property type="evidence" value="ECO:0007669"/>
    <property type="project" value="InterPro"/>
</dbReference>
<dbReference type="InterPro" id="IPR013149">
    <property type="entry name" value="ADH-like_C"/>
</dbReference>
<evidence type="ECO:0000313" key="5">
    <source>
        <dbReference type="Proteomes" id="UP000278422"/>
    </source>
</evidence>
<evidence type="ECO:0000313" key="4">
    <source>
        <dbReference type="EMBL" id="RRQ03326.1"/>
    </source>
</evidence>
<dbReference type="OrthoDB" id="9780520at2"/>
<dbReference type="InterPro" id="IPR014189">
    <property type="entry name" value="Quinone_OxRdtase_PIG3"/>
</dbReference>
<dbReference type="Proteomes" id="UP000278422">
    <property type="component" value="Unassembled WGS sequence"/>
</dbReference>
<proteinExistence type="predicted"/>
<dbReference type="NCBIfam" id="TIGR02824">
    <property type="entry name" value="quinone_pig3"/>
    <property type="match status" value="1"/>
</dbReference>
<dbReference type="GeneID" id="60808912"/>
<dbReference type="InterPro" id="IPR036291">
    <property type="entry name" value="NAD(P)-bd_dom_sf"/>
</dbReference>
<dbReference type="Gene3D" id="3.90.180.10">
    <property type="entry name" value="Medium-chain alcohol dehydrogenases, catalytic domain"/>
    <property type="match status" value="1"/>
</dbReference>
<dbReference type="Pfam" id="PF08240">
    <property type="entry name" value="ADH_N"/>
    <property type="match status" value="1"/>
</dbReference>
<keyword evidence="2" id="KW-0560">Oxidoreductase</keyword>
<keyword evidence="1" id="KW-0521">NADP</keyword>
<name>A0A3R8PER5_9CORY</name>
<dbReference type="CDD" id="cd05276">
    <property type="entry name" value="p53_inducible_oxidoreductase"/>
    <property type="match status" value="1"/>
</dbReference>
<dbReference type="Gene3D" id="3.40.50.720">
    <property type="entry name" value="NAD(P)-binding Rossmann-like Domain"/>
    <property type="match status" value="1"/>
</dbReference>
<evidence type="ECO:0000259" key="3">
    <source>
        <dbReference type="SMART" id="SM00829"/>
    </source>
</evidence>
<accession>A0A3R8PER5</accession>
<dbReference type="GO" id="GO:0070402">
    <property type="term" value="F:NADPH binding"/>
    <property type="evidence" value="ECO:0007669"/>
    <property type="project" value="TreeGrafter"/>
</dbReference>
<dbReference type="PANTHER" id="PTHR48106:SF8">
    <property type="entry name" value="OS02G0805600 PROTEIN"/>
    <property type="match status" value="1"/>
</dbReference>
<gene>
    <name evidence="4" type="ORF">CXF42_07680</name>
</gene>
<dbReference type="InterPro" id="IPR011032">
    <property type="entry name" value="GroES-like_sf"/>
</dbReference>
<dbReference type="EMBL" id="PQNQ01000020">
    <property type="protein sequence ID" value="RRQ03326.1"/>
    <property type="molecule type" value="Genomic_DNA"/>
</dbReference>